<comment type="caution">
    <text evidence="2">The sequence shown here is derived from an EMBL/GenBank/DDBJ whole genome shotgun (WGS) entry which is preliminary data.</text>
</comment>
<dbReference type="EMBL" id="MRBO01000428">
    <property type="protein sequence ID" value="KAB2584524.1"/>
    <property type="molecule type" value="Genomic_DNA"/>
</dbReference>
<gene>
    <name evidence="2" type="ORF">BS297_15090</name>
</gene>
<dbReference type="AlphaFoldDB" id="A0A0C3AAL8"/>
<feature type="region of interest" description="Disordered" evidence="1">
    <location>
        <begin position="39"/>
        <end position="63"/>
    </location>
</feature>
<dbReference type="Proteomes" id="UP000325576">
    <property type="component" value="Unassembled WGS sequence"/>
</dbReference>
<reference evidence="2 3" key="1">
    <citation type="journal article" date="2017" name="Poromechanics V (2013)">
        <title>Genomic Characterization of the Arsenic-Tolerant Actinobacterium, &lt;i&gt;Rhodococcus erythropolis&lt;/i&gt; S43.</title>
        <authorList>
            <person name="Retamal-Morales G."/>
            <person name="Mehnert M."/>
            <person name="Schwabe R."/>
            <person name="Tischler D."/>
            <person name="Schloemann M."/>
            <person name="Levican G.J."/>
        </authorList>
    </citation>
    <scope>NUCLEOTIDE SEQUENCE [LARGE SCALE GENOMIC DNA]</scope>
    <source>
        <strain evidence="2 3">S43</strain>
    </source>
</reference>
<evidence type="ECO:0000256" key="1">
    <source>
        <dbReference type="SAM" id="MobiDB-lite"/>
    </source>
</evidence>
<evidence type="ECO:0000313" key="2">
    <source>
        <dbReference type="EMBL" id="KAB2584524.1"/>
    </source>
</evidence>
<proteinExistence type="predicted"/>
<name>A0A0C3AAL8_RHOER</name>
<feature type="region of interest" description="Disordered" evidence="1">
    <location>
        <begin position="1"/>
        <end position="21"/>
    </location>
</feature>
<protein>
    <submittedName>
        <fullName evidence="2">Uncharacterized protein</fullName>
    </submittedName>
</protein>
<evidence type="ECO:0000313" key="3">
    <source>
        <dbReference type="Proteomes" id="UP000325576"/>
    </source>
</evidence>
<accession>A0A0C3AAL8</accession>
<sequence length="63" mass="6194">MALEHHTTSQTGEPPMFGSLSTLGPLLTALGAFLKSVPTESLSGEGEGSSTGSLSGLSSGSAE</sequence>
<organism evidence="2 3">
    <name type="scientific">Rhodococcus erythropolis</name>
    <name type="common">Arthrobacter picolinophilus</name>
    <dbReference type="NCBI Taxonomy" id="1833"/>
    <lineage>
        <taxon>Bacteria</taxon>
        <taxon>Bacillati</taxon>
        <taxon>Actinomycetota</taxon>
        <taxon>Actinomycetes</taxon>
        <taxon>Mycobacteriales</taxon>
        <taxon>Nocardiaceae</taxon>
        <taxon>Rhodococcus</taxon>
        <taxon>Rhodococcus erythropolis group</taxon>
    </lineage>
</organism>